<gene>
    <name evidence="3" type="ORF">DHEL01_v210519</name>
</gene>
<keyword evidence="1" id="KW-0732">Signal</keyword>
<feature type="domain" description="Glycan binding protein Y3-like" evidence="2">
    <location>
        <begin position="43"/>
        <end position="129"/>
    </location>
</feature>
<proteinExistence type="predicted"/>
<dbReference type="Pfam" id="PF22803">
    <property type="entry name" value="GBD_Y3"/>
    <property type="match status" value="1"/>
</dbReference>
<evidence type="ECO:0000313" key="3">
    <source>
        <dbReference type="EMBL" id="POS71088.1"/>
    </source>
</evidence>
<dbReference type="InParanoid" id="A0A2P5HLE0"/>
<organism evidence="3 4">
    <name type="scientific">Diaporthe helianthi</name>
    <dbReference type="NCBI Taxonomy" id="158607"/>
    <lineage>
        <taxon>Eukaryota</taxon>
        <taxon>Fungi</taxon>
        <taxon>Dikarya</taxon>
        <taxon>Ascomycota</taxon>
        <taxon>Pezizomycotina</taxon>
        <taxon>Sordariomycetes</taxon>
        <taxon>Sordariomycetidae</taxon>
        <taxon>Diaporthales</taxon>
        <taxon>Diaporthaceae</taxon>
        <taxon>Diaporthe</taxon>
    </lineage>
</organism>
<evidence type="ECO:0000256" key="1">
    <source>
        <dbReference type="SAM" id="SignalP"/>
    </source>
</evidence>
<dbReference type="InterPro" id="IPR054443">
    <property type="entry name" value="Y3-like_dom"/>
</dbReference>
<dbReference type="EMBL" id="MAVT02001382">
    <property type="protein sequence ID" value="POS71088.1"/>
    <property type="molecule type" value="Genomic_DNA"/>
</dbReference>
<evidence type="ECO:0000259" key="2">
    <source>
        <dbReference type="Pfam" id="PF22803"/>
    </source>
</evidence>
<dbReference type="AlphaFoldDB" id="A0A2P5HLE0"/>
<comment type="caution">
    <text evidence="3">The sequence shown here is derived from an EMBL/GenBank/DDBJ whole genome shotgun (WGS) entry which is preliminary data.</text>
</comment>
<dbReference type="PROSITE" id="PS51257">
    <property type="entry name" value="PROKAR_LIPOPROTEIN"/>
    <property type="match status" value="1"/>
</dbReference>
<dbReference type="Proteomes" id="UP000094444">
    <property type="component" value="Unassembled WGS sequence"/>
</dbReference>
<keyword evidence="4" id="KW-1185">Reference proteome</keyword>
<feature type="signal peptide" evidence="1">
    <location>
        <begin position="1"/>
        <end position="22"/>
    </location>
</feature>
<feature type="chain" id="PRO_5015192046" description="Glycan binding protein Y3-like domain-containing protein" evidence="1">
    <location>
        <begin position="23"/>
        <end position="129"/>
    </location>
</feature>
<sequence length="129" mass="14509">MMHTYRILLYLLSAASTTITLGSCCYYGGHSFSDIHGRLVDEAIGDFCERYVPGNFIQGQKVSICYSFPPNNSGNRVEMEIINKSQGSQGTSKEECKEKLIHFHNACERGGEEERDGFFWRVDPQTGPC</sequence>
<protein>
    <recommendedName>
        <fullName evidence="2">Glycan binding protein Y3-like domain-containing protein</fullName>
    </recommendedName>
</protein>
<accession>A0A2P5HLE0</accession>
<evidence type="ECO:0000313" key="4">
    <source>
        <dbReference type="Proteomes" id="UP000094444"/>
    </source>
</evidence>
<name>A0A2P5HLE0_DIAHE</name>
<reference evidence="3" key="1">
    <citation type="submission" date="2017-09" db="EMBL/GenBank/DDBJ databases">
        <title>Polyketide synthases of a Diaporthe helianthi virulent isolate.</title>
        <authorList>
            <person name="Baroncelli R."/>
        </authorList>
    </citation>
    <scope>NUCLEOTIDE SEQUENCE [LARGE SCALE GENOMIC DNA]</scope>
    <source>
        <strain evidence="3">7/96</strain>
    </source>
</reference>